<dbReference type="EMBL" id="JAUYZK010000005">
    <property type="protein sequence ID" value="MDP2539044.1"/>
    <property type="molecule type" value="Genomic_DNA"/>
</dbReference>
<dbReference type="EMBL" id="JAUPEV010000004">
    <property type="protein sequence ID" value="MDO7252966.1"/>
    <property type="molecule type" value="Genomic_DNA"/>
</dbReference>
<dbReference type="InterPro" id="IPR050162">
    <property type="entry name" value="MsrA_MetSO_reductase"/>
</dbReference>
<dbReference type="Proteomes" id="UP001177258">
    <property type="component" value="Unassembled WGS sequence"/>
</dbReference>
<dbReference type="GO" id="GO:0008113">
    <property type="term" value="F:peptide-methionine (S)-S-oxide reductase activity"/>
    <property type="evidence" value="ECO:0007669"/>
    <property type="project" value="UniProtKB-UniRule"/>
</dbReference>
<dbReference type="PANTHER" id="PTHR42799">
    <property type="entry name" value="MITOCHONDRIAL PEPTIDE METHIONINE SULFOXIDE REDUCTASE"/>
    <property type="match status" value="1"/>
</dbReference>
<protein>
    <recommendedName>
        <fullName evidence="4">Peptide methionine sulfoxide reductase MsrA</fullName>
        <shortName evidence="4">Protein-methionine-S-oxide reductase</shortName>
        <ecNumber evidence="4">1.8.4.11</ecNumber>
    </recommendedName>
    <alternativeName>
        <fullName evidence="4">Peptide-methionine (S)-S-oxide reductase</fullName>
        <shortName evidence="4">Peptide Met(O) reductase</shortName>
    </alternativeName>
</protein>
<comment type="caution">
    <text evidence="7">The sequence shown here is derived from an EMBL/GenBank/DDBJ whole genome shotgun (WGS) entry which is preliminary data.</text>
</comment>
<dbReference type="Pfam" id="PF01625">
    <property type="entry name" value="PMSR"/>
    <property type="match status" value="1"/>
</dbReference>
<evidence type="ECO:0000259" key="5">
    <source>
        <dbReference type="Pfam" id="PF01625"/>
    </source>
</evidence>
<comment type="catalytic activity">
    <reaction evidence="2 4">
        <text>L-methionyl-[protein] + [thioredoxin]-disulfide + H2O = L-methionyl-(S)-S-oxide-[protein] + [thioredoxin]-dithiol</text>
        <dbReference type="Rhea" id="RHEA:14217"/>
        <dbReference type="Rhea" id="RHEA-COMP:10698"/>
        <dbReference type="Rhea" id="RHEA-COMP:10700"/>
        <dbReference type="Rhea" id="RHEA-COMP:12313"/>
        <dbReference type="Rhea" id="RHEA-COMP:12315"/>
        <dbReference type="ChEBI" id="CHEBI:15377"/>
        <dbReference type="ChEBI" id="CHEBI:16044"/>
        <dbReference type="ChEBI" id="CHEBI:29950"/>
        <dbReference type="ChEBI" id="CHEBI:44120"/>
        <dbReference type="ChEBI" id="CHEBI:50058"/>
        <dbReference type="EC" id="1.8.4.11"/>
    </reaction>
</comment>
<comment type="function">
    <text evidence="4">Has an important function as a repair enzyme for proteins that have been inactivated by oxidation. Catalyzes the reversible oxidation-reduction of methionine sulfoxide in proteins to methionine.</text>
</comment>
<accession>A0AA90SSL4</accession>
<dbReference type="InterPro" id="IPR036509">
    <property type="entry name" value="Met_Sox_Rdtase_MsrA_sf"/>
</dbReference>
<feature type="active site" evidence="4">
    <location>
        <position position="10"/>
    </location>
</feature>
<sequence>MKSIYLAGGCFWGVQGYFDLLEGVKKTSVGYANSNIINPSYELVCSGKSGAVEALELFYDEEILSLEEILKRFFSIINPTSINRQGNDIGTQYRSGIYTQNLDTLQRCKDFVQKLQPLYNKPIQTEIKELKNYYLAEEYHQKYLQKNPRGYCHIDLSLAQKPIPSSS</sequence>
<reference evidence="6" key="2">
    <citation type="submission" date="2023-07" db="EMBL/GenBank/DDBJ databases">
        <authorList>
            <person name="Aydin F."/>
            <person name="Tarhane S."/>
            <person name="Saticioglu I.B."/>
            <person name="Karakaya E."/>
            <person name="Abay S."/>
            <person name="Guran O."/>
            <person name="Bozkurt E."/>
            <person name="Uzum N."/>
            <person name="Olgun K."/>
            <person name="Jablonski D."/>
        </authorList>
    </citation>
    <scope>NUCLEOTIDE SEQUENCE</scope>
    <source>
        <strain evidence="6">Faydin-H75</strain>
    </source>
</reference>
<organism evidence="7 8">
    <name type="scientific">Helicobacter cappadocius</name>
    <dbReference type="NCBI Taxonomy" id="3063998"/>
    <lineage>
        <taxon>Bacteria</taxon>
        <taxon>Pseudomonadati</taxon>
        <taxon>Campylobacterota</taxon>
        <taxon>Epsilonproteobacteria</taxon>
        <taxon>Campylobacterales</taxon>
        <taxon>Helicobacteraceae</taxon>
        <taxon>Helicobacter</taxon>
    </lineage>
</organism>
<dbReference type="GO" id="GO:0034599">
    <property type="term" value="P:cellular response to oxidative stress"/>
    <property type="evidence" value="ECO:0007669"/>
    <property type="project" value="TreeGrafter"/>
</dbReference>
<reference evidence="7 9" key="1">
    <citation type="submission" date="2023-07" db="EMBL/GenBank/DDBJ databases">
        <title>Unpublished Manusciprt.</title>
        <authorList>
            <person name="Aydin F."/>
            <person name="Tarhane S."/>
            <person name="Saticioglu I.B."/>
            <person name="Karakaya E."/>
            <person name="Abay S."/>
            <person name="Guran O."/>
            <person name="Bozkurt E."/>
            <person name="Uzum N."/>
            <person name="Olgun K."/>
            <person name="Jablonski D."/>
        </authorList>
    </citation>
    <scope>NUCLEOTIDE SEQUENCE</scope>
    <source>
        <strain evidence="9">faydin-H75</strain>
        <strain evidence="7">Faydin-H76</strain>
    </source>
</reference>
<evidence type="ECO:0000313" key="9">
    <source>
        <dbReference type="Proteomes" id="UP001240777"/>
    </source>
</evidence>
<gene>
    <name evidence="4 7" type="primary">msrA</name>
    <name evidence="6" type="ORF">Q5I04_03435</name>
    <name evidence="7" type="ORF">Q5I06_04565</name>
</gene>
<evidence type="ECO:0000313" key="6">
    <source>
        <dbReference type="EMBL" id="MDO7252966.1"/>
    </source>
</evidence>
<proteinExistence type="inferred from homology"/>
<dbReference type="Proteomes" id="UP001240777">
    <property type="component" value="Unassembled WGS sequence"/>
</dbReference>
<dbReference type="Gene3D" id="3.30.1060.10">
    <property type="entry name" value="Peptide methionine sulphoxide reductase MsrA"/>
    <property type="match status" value="1"/>
</dbReference>
<keyword evidence="1 4" id="KW-0560">Oxidoreductase</keyword>
<dbReference type="PANTHER" id="PTHR42799:SF2">
    <property type="entry name" value="MITOCHONDRIAL PEPTIDE METHIONINE SULFOXIDE REDUCTASE"/>
    <property type="match status" value="1"/>
</dbReference>
<evidence type="ECO:0000313" key="7">
    <source>
        <dbReference type="EMBL" id="MDP2539044.1"/>
    </source>
</evidence>
<evidence type="ECO:0000256" key="4">
    <source>
        <dbReference type="HAMAP-Rule" id="MF_01401"/>
    </source>
</evidence>
<dbReference type="AlphaFoldDB" id="A0AA90SSL4"/>
<dbReference type="InterPro" id="IPR002569">
    <property type="entry name" value="Met_Sox_Rdtase_MsrA_dom"/>
</dbReference>
<feature type="domain" description="Peptide methionine sulphoxide reductase MsrA" evidence="5">
    <location>
        <begin position="4"/>
        <end position="153"/>
    </location>
</feature>
<name>A0AA90SSL4_9HELI</name>
<keyword evidence="9" id="KW-1185">Reference proteome</keyword>
<dbReference type="NCBIfam" id="TIGR00401">
    <property type="entry name" value="msrA"/>
    <property type="match status" value="1"/>
</dbReference>
<dbReference type="HAMAP" id="MF_01401">
    <property type="entry name" value="MsrA"/>
    <property type="match status" value="1"/>
</dbReference>
<evidence type="ECO:0000313" key="8">
    <source>
        <dbReference type="Proteomes" id="UP001177258"/>
    </source>
</evidence>
<evidence type="ECO:0000256" key="2">
    <source>
        <dbReference type="ARBA" id="ARBA00047806"/>
    </source>
</evidence>
<reference evidence="6 8" key="3">
    <citation type="journal article" date="2024" name="Syst. Appl. Microbiol.">
        <title>Helicobacter cappadocius sp. nov., from lizards: The first psychrotrophic Helicobacter species.</title>
        <authorList>
            <person name="Aydin F."/>
            <person name="Tarhane S."/>
            <person name="Karakaya E."/>
            <person name="Abay S."/>
            <person name="Kayman T."/>
            <person name="Guran O."/>
            <person name="Bozkurt E."/>
            <person name="Uzum N."/>
            <person name="Avci A."/>
            <person name="Olgun K."/>
            <person name="Jablonski D."/>
            <person name="Guran C."/>
            <person name="Burcin Saticioglu I."/>
        </authorList>
    </citation>
    <scope>NUCLEOTIDE SEQUENCE [LARGE SCALE GENOMIC DNA]</scope>
    <source>
        <strain evidence="6">Faydin-H75</strain>
        <strain evidence="8">faydin-H76</strain>
    </source>
</reference>
<evidence type="ECO:0000256" key="3">
    <source>
        <dbReference type="ARBA" id="ARBA00048782"/>
    </source>
</evidence>
<comment type="catalytic activity">
    <reaction evidence="3 4">
        <text>[thioredoxin]-disulfide + L-methionine + H2O = L-methionine (S)-S-oxide + [thioredoxin]-dithiol</text>
        <dbReference type="Rhea" id="RHEA:19993"/>
        <dbReference type="Rhea" id="RHEA-COMP:10698"/>
        <dbReference type="Rhea" id="RHEA-COMP:10700"/>
        <dbReference type="ChEBI" id="CHEBI:15377"/>
        <dbReference type="ChEBI" id="CHEBI:29950"/>
        <dbReference type="ChEBI" id="CHEBI:50058"/>
        <dbReference type="ChEBI" id="CHEBI:57844"/>
        <dbReference type="ChEBI" id="CHEBI:58772"/>
        <dbReference type="EC" id="1.8.4.11"/>
    </reaction>
</comment>
<comment type="similarity">
    <text evidence="4">Belongs to the MsrA Met sulfoxide reductase family.</text>
</comment>
<dbReference type="SUPFAM" id="SSF55068">
    <property type="entry name" value="Peptide methionine sulfoxide reductase"/>
    <property type="match status" value="1"/>
</dbReference>
<evidence type="ECO:0000256" key="1">
    <source>
        <dbReference type="ARBA" id="ARBA00023002"/>
    </source>
</evidence>
<dbReference type="RefSeq" id="WP_305516811.1">
    <property type="nucleotide sequence ID" value="NZ_JAUPEV010000004.1"/>
</dbReference>
<dbReference type="EC" id="1.8.4.11" evidence="4"/>
<dbReference type="GO" id="GO:0005737">
    <property type="term" value="C:cytoplasm"/>
    <property type="evidence" value="ECO:0007669"/>
    <property type="project" value="TreeGrafter"/>
</dbReference>